<organism evidence="2 3">
    <name type="scientific">Streptomyces zingiberis</name>
    <dbReference type="NCBI Taxonomy" id="2053010"/>
    <lineage>
        <taxon>Bacteria</taxon>
        <taxon>Bacillati</taxon>
        <taxon>Actinomycetota</taxon>
        <taxon>Actinomycetes</taxon>
        <taxon>Kitasatosporales</taxon>
        <taxon>Streptomycetaceae</taxon>
        <taxon>Streptomyces</taxon>
    </lineage>
</organism>
<evidence type="ECO:0000313" key="3">
    <source>
        <dbReference type="Proteomes" id="UP000695264"/>
    </source>
</evidence>
<dbReference type="Pfam" id="PF13671">
    <property type="entry name" value="AAA_33"/>
    <property type="match status" value="1"/>
</dbReference>
<protein>
    <submittedName>
        <fullName evidence="2">ATP-binding protein</fullName>
    </submittedName>
</protein>
<sequence>MAATLHLTCGLPCAGKTTLARELERRHRALRLTSDEWIRRLWPDGSDAEFDAARLPVEGVQWDVALRTLELGCDVVLDWGVWTRAERTRCREGARRVGARVELHFLDLPVDELWLRLRRRNTEAPPGTFRFGRDLLDRYALRFERPSPGELASFDPPREDRPAARG</sequence>
<keyword evidence="2" id="KW-0547">Nucleotide-binding</keyword>
<dbReference type="SUPFAM" id="SSF52540">
    <property type="entry name" value="P-loop containing nucleoside triphosphate hydrolases"/>
    <property type="match status" value="1"/>
</dbReference>
<keyword evidence="3" id="KW-1185">Reference proteome</keyword>
<feature type="compositionally biased region" description="Basic and acidic residues" evidence="1">
    <location>
        <begin position="156"/>
        <end position="166"/>
    </location>
</feature>
<dbReference type="InterPro" id="IPR027417">
    <property type="entry name" value="P-loop_NTPase"/>
</dbReference>
<accession>A0ABX1C7U2</accession>
<reference evidence="2 3" key="1">
    <citation type="submission" date="2020-03" db="EMBL/GenBank/DDBJ databases">
        <title>WGS of actinomycetes isolated from Thailand.</title>
        <authorList>
            <person name="Thawai C."/>
        </authorList>
    </citation>
    <scope>NUCLEOTIDE SEQUENCE [LARGE SCALE GENOMIC DNA]</scope>
    <source>
        <strain evidence="2 3">PLAI 1-29</strain>
    </source>
</reference>
<evidence type="ECO:0000256" key="1">
    <source>
        <dbReference type="SAM" id="MobiDB-lite"/>
    </source>
</evidence>
<dbReference type="EMBL" id="JAATEN010000030">
    <property type="protein sequence ID" value="NJQ03759.1"/>
    <property type="molecule type" value="Genomic_DNA"/>
</dbReference>
<dbReference type="RefSeq" id="WP_168104382.1">
    <property type="nucleotide sequence ID" value="NZ_JAATEN010000030.1"/>
</dbReference>
<feature type="region of interest" description="Disordered" evidence="1">
    <location>
        <begin position="147"/>
        <end position="166"/>
    </location>
</feature>
<keyword evidence="2" id="KW-0067">ATP-binding</keyword>
<comment type="caution">
    <text evidence="2">The sequence shown here is derived from an EMBL/GenBank/DDBJ whole genome shotgun (WGS) entry which is preliminary data.</text>
</comment>
<name>A0ABX1C7U2_9ACTN</name>
<proteinExistence type="predicted"/>
<evidence type="ECO:0000313" key="2">
    <source>
        <dbReference type="EMBL" id="NJQ03759.1"/>
    </source>
</evidence>
<dbReference type="Proteomes" id="UP000695264">
    <property type="component" value="Unassembled WGS sequence"/>
</dbReference>
<dbReference type="Gene3D" id="3.40.50.300">
    <property type="entry name" value="P-loop containing nucleotide triphosphate hydrolases"/>
    <property type="match status" value="1"/>
</dbReference>
<gene>
    <name evidence="2" type="ORF">HCK00_25390</name>
</gene>
<dbReference type="GO" id="GO:0005524">
    <property type="term" value="F:ATP binding"/>
    <property type="evidence" value="ECO:0007669"/>
    <property type="project" value="UniProtKB-KW"/>
</dbReference>